<feature type="chain" id="PRO_5010349800" evidence="1">
    <location>
        <begin position="23"/>
        <end position="268"/>
    </location>
</feature>
<protein>
    <submittedName>
        <fullName evidence="4">Lactadherin-like</fullName>
    </submittedName>
</protein>
<dbReference type="InterPro" id="IPR000421">
    <property type="entry name" value="FA58C"/>
</dbReference>
<sequence length="268" mass="30275">MAYMVQMLLMFMVLFGLTSALSQIVPNNTCQPKYTKDGKAMFMLELPVMTAGSPENQNTPDMAALEKKVQGQETLLNSQAILIMQQKQQLSQQAAKITEMEKTLQKLDSFIPPDDCRDLLVSGKSPISDSQITASSVWSSDFPPPHSRLYTLGDKDTNQGSWHGATKDKNQWLQFDFGRVRKITAVLTKGRNGYVCFVREYQVHYGNNTLIMRALYDADGKTKTFQGNIDEDTIQQNVLDTPVYARYLRINPVAWHHHICMRADVLGC</sequence>
<dbReference type="PANTHER" id="PTHR24543">
    <property type="entry name" value="MULTICOPPER OXIDASE-RELATED"/>
    <property type="match status" value="1"/>
</dbReference>
<keyword evidence="3" id="KW-1185">Reference proteome</keyword>
<feature type="signal peptide" evidence="1">
    <location>
        <begin position="1"/>
        <end position="22"/>
    </location>
</feature>
<dbReference type="FunFam" id="2.60.120.260:FF:000016">
    <property type="entry name" value="Contactin-associated protein-like 4 isoform 1"/>
    <property type="match status" value="1"/>
</dbReference>
<dbReference type="Pfam" id="PF00754">
    <property type="entry name" value="F5_F8_type_C"/>
    <property type="match status" value="1"/>
</dbReference>
<evidence type="ECO:0000256" key="1">
    <source>
        <dbReference type="SAM" id="SignalP"/>
    </source>
</evidence>
<feature type="domain" description="F5/8 type C" evidence="2">
    <location>
        <begin position="116"/>
        <end position="268"/>
    </location>
</feature>
<gene>
    <name evidence="4" type="primary">LOC106171337</name>
</gene>
<name>A0A1S3J9L5_LINAN</name>
<dbReference type="PROSITE" id="PS01285">
    <property type="entry name" value="FA58C_1"/>
    <property type="match status" value="1"/>
</dbReference>
<evidence type="ECO:0000259" key="2">
    <source>
        <dbReference type="PROSITE" id="PS50022"/>
    </source>
</evidence>
<dbReference type="InParanoid" id="A0A1S3J9L5"/>
<proteinExistence type="predicted"/>
<dbReference type="GeneID" id="106171337"/>
<dbReference type="PROSITE" id="PS50022">
    <property type="entry name" value="FA58C_3"/>
    <property type="match status" value="1"/>
</dbReference>
<dbReference type="InterPro" id="IPR008979">
    <property type="entry name" value="Galactose-bd-like_sf"/>
</dbReference>
<dbReference type="OrthoDB" id="6094239at2759"/>
<dbReference type="CDD" id="cd00057">
    <property type="entry name" value="FA58C"/>
    <property type="match status" value="1"/>
</dbReference>
<dbReference type="RefSeq" id="XP_013407092.1">
    <property type="nucleotide sequence ID" value="XM_013551638.1"/>
</dbReference>
<keyword evidence="1" id="KW-0732">Signal</keyword>
<dbReference type="SMART" id="SM00231">
    <property type="entry name" value="FA58C"/>
    <property type="match status" value="1"/>
</dbReference>
<reference evidence="4" key="1">
    <citation type="submission" date="2025-08" db="UniProtKB">
        <authorList>
            <consortium name="RefSeq"/>
        </authorList>
    </citation>
    <scope>IDENTIFICATION</scope>
    <source>
        <tissue evidence="4">Gonads</tissue>
    </source>
</reference>
<dbReference type="KEGG" id="lak:106171337"/>
<evidence type="ECO:0000313" key="4">
    <source>
        <dbReference type="RefSeq" id="XP_013407092.1"/>
    </source>
</evidence>
<evidence type="ECO:0000313" key="3">
    <source>
        <dbReference type="Proteomes" id="UP000085678"/>
    </source>
</evidence>
<dbReference type="Proteomes" id="UP000085678">
    <property type="component" value="Unplaced"/>
</dbReference>
<dbReference type="AlphaFoldDB" id="A0A1S3J9L5"/>
<organism evidence="3 4">
    <name type="scientific">Lingula anatina</name>
    <name type="common">Brachiopod</name>
    <name type="synonym">Lingula unguis</name>
    <dbReference type="NCBI Taxonomy" id="7574"/>
    <lineage>
        <taxon>Eukaryota</taxon>
        <taxon>Metazoa</taxon>
        <taxon>Spiralia</taxon>
        <taxon>Lophotrochozoa</taxon>
        <taxon>Brachiopoda</taxon>
        <taxon>Linguliformea</taxon>
        <taxon>Lingulata</taxon>
        <taxon>Lingulida</taxon>
        <taxon>Linguloidea</taxon>
        <taxon>Lingulidae</taxon>
        <taxon>Lingula</taxon>
    </lineage>
</organism>
<dbReference type="Gene3D" id="2.60.120.260">
    <property type="entry name" value="Galactose-binding domain-like"/>
    <property type="match status" value="1"/>
</dbReference>
<accession>A0A1S3J9L5</accession>
<dbReference type="SUPFAM" id="SSF49785">
    <property type="entry name" value="Galactose-binding domain-like"/>
    <property type="match status" value="1"/>
</dbReference>